<keyword evidence="10" id="KW-1185">Reference proteome</keyword>
<keyword evidence="4" id="KW-0804">Transcription</keyword>
<evidence type="ECO:0000256" key="1">
    <source>
        <dbReference type="ARBA" id="ARBA00004123"/>
    </source>
</evidence>
<dbReference type="PANTHER" id="PTHR32096:SF61">
    <property type="entry name" value="WRKY TRANSCRIPTION FACTOR 22"/>
    <property type="match status" value="1"/>
</dbReference>
<reference evidence="9 10" key="1">
    <citation type="journal article" date="2021" name="Hortic Res">
        <title>The domestication of Cucurbita argyrosperma as revealed by the genome of its wild relative.</title>
        <authorList>
            <person name="Barrera-Redondo J."/>
            <person name="Sanchez-de la Vega G."/>
            <person name="Aguirre-Liguori J.A."/>
            <person name="Castellanos-Morales G."/>
            <person name="Gutierrez-Guerrero Y.T."/>
            <person name="Aguirre-Dugua X."/>
            <person name="Aguirre-Planter E."/>
            <person name="Tenaillon M.I."/>
            <person name="Lira-Saade R."/>
            <person name="Eguiarte L.E."/>
        </authorList>
    </citation>
    <scope>NUCLEOTIDE SEQUENCE [LARGE SCALE GENOMIC DNA]</scope>
    <source>
        <strain evidence="9">JBR-2021</strain>
    </source>
</reference>
<keyword evidence="5" id="KW-0539">Nucleus</keyword>
<feature type="region of interest" description="Disordered" evidence="7">
    <location>
        <begin position="79"/>
        <end position="142"/>
    </location>
</feature>
<dbReference type="InterPro" id="IPR044810">
    <property type="entry name" value="WRKY_plant"/>
</dbReference>
<evidence type="ECO:0000313" key="9">
    <source>
        <dbReference type="EMBL" id="KAG6582635.1"/>
    </source>
</evidence>
<proteinExistence type="inferred from homology"/>
<dbReference type="EMBL" id="JAGKQH010000014">
    <property type="protein sequence ID" value="KAG6582635.1"/>
    <property type="molecule type" value="Genomic_DNA"/>
</dbReference>
<protein>
    <submittedName>
        <fullName evidence="9">Proline iminopeptidase</fullName>
    </submittedName>
</protein>
<accession>A0AAV6MMH8</accession>
<sequence length="919" mass="101831">MKMEVDWDLHAVVRGYSAVSSAATIPSSDFYSVSSTSNNSTPFAFGRDLTNQTNHFFSLQDPFEGPNCNSTEELHELFKPFSPKPLPSPPPPPPSAPLLLSSPAAKILTHQKQRQNTHVPKQLHSVPVSASRSKRRKNQLKKVCQVPAESLSSDIWAWRKYGQKPIKGSPYPRGYYRCSSSKGCMARKQVERNRSDPGMFIVTYTAEHNHPAPTHRNSLAGSTRQKPNTQTPASSGSEKPDSKQPVCSSEDQSTITESKEEKEELLAEDEEDDDLGVSDLIVNDDFYMGFEELDSPITDECFSDQFPANFELPWSFNGDPDSEIVKLPCPGKFPTSAKSFSDVHCVHGMDITNSMQQNQENNVFFEDQRLRFEMAVTRCSAVPLLPPRLGSPPFTTSLKFSLVNSSYTTATKTECIKFAGNPALRIQVHPGSILSTTPNVSSLLLSAAHCRSPVRSLAVMAGTNPPNGALPHVHVAGTWYSVPELRLRDHYFSVPLSYSLDQFSSPKISVFAREAVSVGKEEQPMPYLLYLQGGPGFECPRPTGASGWIQKACEEFRVILMDQRGTGLSTPLTPSSMSQFQTAEDLANYLKHFRAVNDAEFIRIRLVPDAAPWTILGQSYGGFCALTYLSFAPQGLKQVLISGGIPPIGNGCMADSVYRAGLEQVLIQNEKYYKRYPQDVESVQEVVKYLEENGGGVPLPSGGVLTPRGLQTLGLSALGFSSGFERLHYLFERAWDPIIVPGAPKRISFFFLNEIDNWIPFGSNPLYALLNESVYCQGASSRWSAERIRNEVGSKFDANKAVKDGFPVYFTGEMIFPWMFDEIHALKPFKDVANILANKEDWPPLYDIAALKNNKVPVAAAVYYEDMFVNFKLTMETASQIGGTRLWITNELMHSGLRDAGPQVVDQLMGLLNGKKPLF</sequence>
<dbReference type="GO" id="GO:0005634">
    <property type="term" value="C:nucleus"/>
    <property type="evidence" value="ECO:0007669"/>
    <property type="project" value="UniProtKB-SubCell"/>
</dbReference>
<dbReference type="PANTHER" id="PTHR32096">
    <property type="entry name" value="WRKY TRANSCRIPTION FACTOR 30-RELATED-RELATED"/>
    <property type="match status" value="1"/>
</dbReference>
<feature type="compositionally biased region" description="Low complexity" evidence="7">
    <location>
        <begin position="97"/>
        <end position="106"/>
    </location>
</feature>
<feature type="compositionally biased region" description="Polar residues" evidence="7">
    <location>
        <begin position="215"/>
        <end position="237"/>
    </location>
</feature>
<feature type="compositionally biased region" description="Acidic residues" evidence="7">
    <location>
        <begin position="266"/>
        <end position="276"/>
    </location>
</feature>
<keyword evidence="2" id="KW-0805">Transcription regulation</keyword>
<evidence type="ECO:0000256" key="6">
    <source>
        <dbReference type="ARBA" id="ARBA00060761"/>
    </source>
</evidence>
<evidence type="ECO:0000256" key="3">
    <source>
        <dbReference type="ARBA" id="ARBA00023125"/>
    </source>
</evidence>
<dbReference type="Proteomes" id="UP000685013">
    <property type="component" value="Chromosome 14"/>
</dbReference>
<evidence type="ECO:0000256" key="2">
    <source>
        <dbReference type="ARBA" id="ARBA00023015"/>
    </source>
</evidence>
<evidence type="ECO:0000256" key="7">
    <source>
        <dbReference type="SAM" id="MobiDB-lite"/>
    </source>
</evidence>
<evidence type="ECO:0000313" key="10">
    <source>
        <dbReference type="Proteomes" id="UP000685013"/>
    </source>
</evidence>
<dbReference type="InterPro" id="IPR000073">
    <property type="entry name" value="AB_hydrolase_1"/>
</dbReference>
<dbReference type="GO" id="GO:0000976">
    <property type="term" value="F:transcription cis-regulatory region binding"/>
    <property type="evidence" value="ECO:0007669"/>
    <property type="project" value="TreeGrafter"/>
</dbReference>
<evidence type="ECO:0000256" key="4">
    <source>
        <dbReference type="ARBA" id="ARBA00023163"/>
    </source>
</evidence>
<gene>
    <name evidence="9" type="primary">pip</name>
    <name evidence="9" type="ORF">SDJN03_22637</name>
</gene>
<feature type="region of interest" description="Disordered" evidence="7">
    <location>
        <begin position="207"/>
        <end position="277"/>
    </location>
</feature>
<dbReference type="Pfam" id="PF03106">
    <property type="entry name" value="WRKY"/>
    <property type="match status" value="1"/>
</dbReference>
<keyword evidence="3" id="KW-0238">DNA-binding</keyword>
<organism evidence="9 10">
    <name type="scientific">Cucurbita argyrosperma subsp. sororia</name>
    <dbReference type="NCBI Taxonomy" id="37648"/>
    <lineage>
        <taxon>Eukaryota</taxon>
        <taxon>Viridiplantae</taxon>
        <taxon>Streptophyta</taxon>
        <taxon>Embryophyta</taxon>
        <taxon>Tracheophyta</taxon>
        <taxon>Spermatophyta</taxon>
        <taxon>Magnoliopsida</taxon>
        <taxon>eudicotyledons</taxon>
        <taxon>Gunneridae</taxon>
        <taxon>Pentapetalae</taxon>
        <taxon>rosids</taxon>
        <taxon>fabids</taxon>
        <taxon>Cucurbitales</taxon>
        <taxon>Cucurbitaceae</taxon>
        <taxon>Cucurbiteae</taxon>
        <taxon>Cucurbita</taxon>
    </lineage>
</organism>
<evidence type="ECO:0000256" key="5">
    <source>
        <dbReference type="ARBA" id="ARBA00023242"/>
    </source>
</evidence>
<feature type="domain" description="WRKY" evidence="8">
    <location>
        <begin position="147"/>
        <end position="213"/>
    </location>
</feature>
<dbReference type="SMART" id="SM00774">
    <property type="entry name" value="WRKY"/>
    <property type="match status" value="1"/>
</dbReference>
<dbReference type="AlphaFoldDB" id="A0AAV6MMH8"/>
<dbReference type="InterPro" id="IPR003657">
    <property type="entry name" value="WRKY_dom"/>
</dbReference>
<comment type="similarity">
    <text evidence="6">Belongs to the WRKY group II-e family.</text>
</comment>
<evidence type="ECO:0000259" key="8">
    <source>
        <dbReference type="PROSITE" id="PS50811"/>
    </source>
</evidence>
<comment type="subcellular location">
    <subcellularLocation>
        <location evidence="1">Nucleus</location>
    </subcellularLocation>
</comment>
<comment type="caution">
    <text evidence="9">The sequence shown here is derived from an EMBL/GenBank/DDBJ whole genome shotgun (WGS) entry which is preliminary data.</text>
</comment>
<name>A0AAV6MMH8_9ROSI</name>
<feature type="compositionally biased region" description="Pro residues" evidence="7">
    <location>
        <begin position="82"/>
        <end position="96"/>
    </location>
</feature>
<feature type="non-terminal residue" evidence="9">
    <location>
        <position position="1"/>
    </location>
</feature>
<feature type="compositionally biased region" description="Polar residues" evidence="7">
    <location>
        <begin position="245"/>
        <end position="256"/>
    </location>
</feature>
<dbReference type="FunFam" id="2.20.25.80:FF:000007">
    <property type="entry name" value="WRKY transcription factor 22"/>
    <property type="match status" value="1"/>
</dbReference>
<dbReference type="GO" id="GO:0003700">
    <property type="term" value="F:DNA-binding transcription factor activity"/>
    <property type="evidence" value="ECO:0007669"/>
    <property type="project" value="InterPro"/>
</dbReference>
<dbReference type="Pfam" id="PF00561">
    <property type="entry name" value="Abhydrolase_1"/>
    <property type="match status" value="1"/>
</dbReference>
<dbReference type="PROSITE" id="PS50811">
    <property type="entry name" value="WRKY"/>
    <property type="match status" value="1"/>
</dbReference>